<evidence type="ECO:0000313" key="3">
    <source>
        <dbReference type="EMBL" id="JAD14574.1"/>
    </source>
</evidence>
<dbReference type="InterPro" id="IPR036047">
    <property type="entry name" value="F-box-like_dom_sf"/>
</dbReference>
<dbReference type="InterPro" id="IPR006566">
    <property type="entry name" value="FBD"/>
</dbReference>
<feature type="domain" description="FBD" evidence="1">
    <location>
        <begin position="364"/>
        <end position="397"/>
    </location>
</feature>
<dbReference type="InterPro" id="IPR032675">
    <property type="entry name" value="LRR_dom_sf"/>
</dbReference>
<dbReference type="EMBL" id="GBRH01283321">
    <property type="protein sequence ID" value="JAD14574.1"/>
    <property type="molecule type" value="Transcribed_RNA"/>
</dbReference>
<accession>A0A0A8XN23</accession>
<protein>
    <submittedName>
        <fullName evidence="3">Uncharacterized protein</fullName>
    </submittedName>
</protein>
<evidence type="ECO:0000259" key="1">
    <source>
        <dbReference type="Pfam" id="PF08387"/>
    </source>
</evidence>
<dbReference type="SUPFAM" id="SSF52047">
    <property type="entry name" value="RNI-like"/>
    <property type="match status" value="1"/>
</dbReference>
<sequence>MGRHTRAKAKRRKVEEAGEERLDPVTVSRLPDIPDDILRHIFSLLPDGRCARDLSRECRRWWCSTPLSLDLLPIQQQHRISVSEISSILEEHPGPGRRFCINLARFSASACEINAGILDVWLQSRALHKLQELKLDLDLGYGQPPPPLPASVQRFWSTLRVASFTDCSFPGGNSTSSLQLRLLKQLSLSRVSVSDIDLHALLAACPVLQSLLLDCITGCSQVRIESHSLRSIGVGSGHPGDLVLQEFFVKHAPCLSRLFFLGGELTISVTSETELEILGPLYAGQPHYRPAINFGKTVLQGPSIHNLDVKMHSVKILAIKDGNLSLDVVIDIMRCFPFLEKLFIEANGARKKNEKFTNTTNIDHLKKIVVRNYRGNNSHVNFAKFFLKYAKGLESMRLELEPRIKDLSREWEEEQHRLLDINNSASRNARLDFVTATNVTESLKERVHDLSTADPFGIY</sequence>
<dbReference type="Pfam" id="PF24758">
    <property type="entry name" value="LRR_At5g56370"/>
    <property type="match status" value="1"/>
</dbReference>
<dbReference type="SUPFAM" id="SSF81383">
    <property type="entry name" value="F-box domain"/>
    <property type="match status" value="1"/>
</dbReference>
<reference evidence="3" key="1">
    <citation type="submission" date="2014-09" db="EMBL/GenBank/DDBJ databases">
        <authorList>
            <person name="Magalhaes I.L.F."/>
            <person name="Oliveira U."/>
            <person name="Santos F.R."/>
            <person name="Vidigal T.H.D.A."/>
            <person name="Brescovit A.D."/>
            <person name="Santos A.J."/>
        </authorList>
    </citation>
    <scope>NUCLEOTIDE SEQUENCE</scope>
    <source>
        <tissue evidence="3">Shoot tissue taken approximately 20 cm above the soil surface</tissue>
    </source>
</reference>
<proteinExistence type="predicted"/>
<dbReference type="PANTHER" id="PTHR32141:SF160">
    <property type="entry name" value="F-BOX DOMAIN-CONTAINING PROTEIN"/>
    <property type="match status" value="1"/>
</dbReference>
<dbReference type="Gene3D" id="3.80.10.10">
    <property type="entry name" value="Ribonuclease Inhibitor"/>
    <property type="match status" value="1"/>
</dbReference>
<feature type="domain" description="F-box/LRR-repeat protein 15/At3g58940/PEG3-like LRR" evidence="2">
    <location>
        <begin position="118"/>
        <end position="344"/>
    </location>
</feature>
<dbReference type="AlphaFoldDB" id="A0A0A8XN23"/>
<dbReference type="InterPro" id="IPR055302">
    <property type="entry name" value="F-box_dom-containing"/>
</dbReference>
<dbReference type="Pfam" id="PF08387">
    <property type="entry name" value="FBD"/>
    <property type="match status" value="1"/>
</dbReference>
<dbReference type="PANTHER" id="PTHR32141">
    <property type="match status" value="1"/>
</dbReference>
<organism evidence="3">
    <name type="scientific">Arundo donax</name>
    <name type="common">Giant reed</name>
    <name type="synonym">Donax arundinaceus</name>
    <dbReference type="NCBI Taxonomy" id="35708"/>
    <lineage>
        <taxon>Eukaryota</taxon>
        <taxon>Viridiplantae</taxon>
        <taxon>Streptophyta</taxon>
        <taxon>Embryophyta</taxon>
        <taxon>Tracheophyta</taxon>
        <taxon>Spermatophyta</taxon>
        <taxon>Magnoliopsida</taxon>
        <taxon>Liliopsida</taxon>
        <taxon>Poales</taxon>
        <taxon>Poaceae</taxon>
        <taxon>PACMAD clade</taxon>
        <taxon>Arundinoideae</taxon>
        <taxon>Arundineae</taxon>
        <taxon>Arundo</taxon>
    </lineage>
</organism>
<evidence type="ECO:0000259" key="2">
    <source>
        <dbReference type="Pfam" id="PF24758"/>
    </source>
</evidence>
<reference evidence="3" key="2">
    <citation type="journal article" date="2015" name="Data Brief">
        <title>Shoot transcriptome of the giant reed, Arundo donax.</title>
        <authorList>
            <person name="Barrero R.A."/>
            <person name="Guerrero F.D."/>
            <person name="Moolhuijzen P."/>
            <person name="Goolsby J.A."/>
            <person name="Tidwell J."/>
            <person name="Bellgard S.E."/>
            <person name="Bellgard M.I."/>
        </authorList>
    </citation>
    <scope>NUCLEOTIDE SEQUENCE</scope>
    <source>
        <tissue evidence="3">Shoot tissue taken approximately 20 cm above the soil surface</tissue>
    </source>
</reference>
<dbReference type="InterPro" id="IPR055411">
    <property type="entry name" value="LRR_FXL15/At3g58940/PEG3-like"/>
</dbReference>
<name>A0A0A8XN23_ARUDO</name>